<accession>A0A8H7XRD6</accession>
<proteinExistence type="inferred from homology"/>
<dbReference type="Pfam" id="PF11807">
    <property type="entry name" value="UstYa"/>
    <property type="match status" value="1"/>
</dbReference>
<dbReference type="PANTHER" id="PTHR33365">
    <property type="entry name" value="YALI0B05434P"/>
    <property type="match status" value="1"/>
</dbReference>
<evidence type="ECO:0000256" key="2">
    <source>
        <dbReference type="ARBA" id="ARBA00023002"/>
    </source>
</evidence>
<reference evidence="5" key="1">
    <citation type="submission" date="2021-02" db="EMBL/GenBank/DDBJ databases">
        <title>Psilocybe cubensis genome.</title>
        <authorList>
            <person name="Mckernan K.J."/>
            <person name="Crawford S."/>
            <person name="Trippe A."/>
            <person name="Kane L.T."/>
            <person name="Mclaughlin S."/>
        </authorList>
    </citation>
    <scope>NUCLEOTIDE SEQUENCE [LARGE SCALE GENOMIC DNA]</scope>
    <source>
        <strain evidence="5">MGC-MH-2018</strain>
    </source>
</reference>
<comment type="similarity">
    <text evidence="3">Belongs to the ustYa family.</text>
</comment>
<dbReference type="GO" id="GO:0016491">
    <property type="term" value="F:oxidoreductase activity"/>
    <property type="evidence" value="ECO:0007669"/>
    <property type="project" value="UniProtKB-KW"/>
</dbReference>
<dbReference type="OrthoDB" id="3687641at2759"/>
<dbReference type="AlphaFoldDB" id="A0A8H7XRD6"/>
<organism evidence="5">
    <name type="scientific">Psilocybe cubensis</name>
    <name type="common">Psychedelic mushroom</name>
    <name type="synonym">Stropharia cubensis</name>
    <dbReference type="NCBI Taxonomy" id="181762"/>
    <lineage>
        <taxon>Eukaryota</taxon>
        <taxon>Fungi</taxon>
        <taxon>Dikarya</taxon>
        <taxon>Basidiomycota</taxon>
        <taxon>Agaricomycotina</taxon>
        <taxon>Agaricomycetes</taxon>
        <taxon>Agaricomycetidae</taxon>
        <taxon>Agaricales</taxon>
        <taxon>Agaricineae</taxon>
        <taxon>Strophariaceae</taxon>
        <taxon>Psilocybe</taxon>
    </lineage>
</organism>
<feature type="chain" id="PRO_5035003441" description="Oxidase ustYa" evidence="4">
    <location>
        <begin position="20"/>
        <end position="202"/>
    </location>
</feature>
<comment type="pathway">
    <text evidence="1">Mycotoxin biosynthesis.</text>
</comment>
<evidence type="ECO:0000256" key="1">
    <source>
        <dbReference type="ARBA" id="ARBA00004685"/>
    </source>
</evidence>
<dbReference type="GO" id="GO:0043386">
    <property type="term" value="P:mycotoxin biosynthetic process"/>
    <property type="evidence" value="ECO:0007669"/>
    <property type="project" value="InterPro"/>
</dbReference>
<keyword evidence="4" id="KW-0732">Signal</keyword>
<name>A0A8H7XRD6_PSICU</name>
<evidence type="ECO:0000256" key="4">
    <source>
        <dbReference type="SAM" id="SignalP"/>
    </source>
</evidence>
<evidence type="ECO:0000313" key="5">
    <source>
        <dbReference type="EMBL" id="KAG5165428.1"/>
    </source>
</evidence>
<sequence>MSRSSFLLILLAFLNVYFAMKTLSEVFSVHTDTFKETPYTYIGMDHPFYHPGLSMTPAALTLQETLHYTLNTSDPEGTHEWELLFQFPKGTGRVHLGSNHRLFISTFYHQLHCMVQLRRALLKRSDRSATPHHVNHCLQYLRQTLLCQADDTLEDDDFMEKDFQTQRIGSDVQCYDWEASYERIGEEYMAFQAWLNAAEVEQ</sequence>
<evidence type="ECO:0008006" key="6">
    <source>
        <dbReference type="Google" id="ProtNLM"/>
    </source>
</evidence>
<evidence type="ECO:0000256" key="3">
    <source>
        <dbReference type="ARBA" id="ARBA00035112"/>
    </source>
</evidence>
<dbReference type="PANTHER" id="PTHR33365:SF11">
    <property type="entry name" value="TAT PATHWAY SIGNAL SEQUENCE"/>
    <property type="match status" value="1"/>
</dbReference>
<comment type="caution">
    <text evidence="5">The sequence shown here is derived from an EMBL/GenBank/DDBJ whole genome shotgun (WGS) entry which is preliminary data.</text>
</comment>
<gene>
    <name evidence="5" type="ORF">JR316_009007</name>
</gene>
<feature type="signal peptide" evidence="4">
    <location>
        <begin position="1"/>
        <end position="19"/>
    </location>
</feature>
<protein>
    <recommendedName>
        <fullName evidence="6">Oxidase ustYa</fullName>
    </recommendedName>
</protein>
<dbReference type="InterPro" id="IPR021765">
    <property type="entry name" value="UstYa-like"/>
</dbReference>
<dbReference type="EMBL" id="JAFIQS010000009">
    <property type="protein sequence ID" value="KAG5165428.1"/>
    <property type="molecule type" value="Genomic_DNA"/>
</dbReference>
<keyword evidence="2" id="KW-0560">Oxidoreductase</keyword>